<evidence type="ECO:0000256" key="1">
    <source>
        <dbReference type="SAM" id="Phobius"/>
    </source>
</evidence>
<feature type="transmembrane region" description="Helical" evidence="1">
    <location>
        <begin position="124"/>
        <end position="147"/>
    </location>
</feature>
<sequence length="156" mass="17691">ALPLRKYIDIPVFILANVAVDLEPLAVILFGLNYPLHGYFHTFLVGTVVALVWGLIAYSGKSILQRLMKLFHLSYETNFRKMLLSAILGIWFHILLDGQLYTDIQPFWPLKANPLYGLLSYNTVYLICKISFLPAIVLYIIAVASYVRKNKAKNSG</sequence>
<proteinExistence type="predicted"/>
<reference evidence="2" key="1">
    <citation type="journal article" date="2014" name="Front. Microbiol.">
        <title>High frequency of phylogenetically diverse reductive dehalogenase-homologous genes in deep subseafloor sedimentary metagenomes.</title>
        <authorList>
            <person name="Kawai M."/>
            <person name="Futagami T."/>
            <person name="Toyoda A."/>
            <person name="Takaki Y."/>
            <person name="Nishi S."/>
            <person name="Hori S."/>
            <person name="Arai W."/>
            <person name="Tsubouchi T."/>
            <person name="Morono Y."/>
            <person name="Uchiyama I."/>
            <person name="Ito T."/>
            <person name="Fujiyama A."/>
            <person name="Inagaki F."/>
            <person name="Takami H."/>
        </authorList>
    </citation>
    <scope>NUCLEOTIDE SEQUENCE</scope>
    <source>
        <strain evidence="2">Expedition CK06-06</strain>
    </source>
</reference>
<comment type="caution">
    <text evidence="2">The sequence shown here is derived from an EMBL/GenBank/DDBJ whole genome shotgun (WGS) entry which is preliminary data.</text>
</comment>
<evidence type="ECO:0000313" key="2">
    <source>
        <dbReference type="EMBL" id="GAH08450.1"/>
    </source>
</evidence>
<feature type="transmembrane region" description="Helical" evidence="1">
    <location>
        <begin position="38"/>
        <end position="58"/>
    </location>
</feature>
<feature type="transmembrane region" description="Helical" evidence="1">
    <location>
        <begin position="79"/>
        <end position="96"/>
    </location>
</feature>
<keyword evidence="1" id="KW-1133">Transmembrane helix</keyword>
<dbReference type="AlphaFoldDB" id="X1DJK9"/>
<protein>
    <recommendedName>
        <fullName evidence="3">Hydrolase</fullName>
    </recommendedName>
</protein>
<feature type="transmembrane region" description="Helical" evidence="1">
    <location>
        <begin position="12"/>
        <end position="32"/>
    </location>
</feature>
<gene>
    <name evidence="2" type="ORF">S01H4_57601</name>
</gene>
<dbReference type="EMBL" id="BART01033540">
    <property type="protein sequence ID" value="GAH08450.1"/>
    <property type="molecule type" value="Genomic_DNA"/>
</dbReference>
<name>X1DJK9_9ZZZZ</name>
<keyword evidence="1" id="KW-0472">Membrane</keyword>
<accession>X1DJK9</accession>
<evidence type="ECO:0008006" key="3">
    <source>
        <dbReference type="Google" id="ProtNLM"/>
    </source>
</evidence>
<organism evidence="2">
    <name type="scientific">marine sediment metagenome</name>
    <dbReference type="NCBI Taxonomy" id="412755"/>
    <lineage>
        <taxon>unclassified sequences</taxon>
        <taxon>metagenomes</taxon>
        <taxon>ecological metagenomes</taxon>
    </lineage>
</organism>
<feature type="non-terminal residue" evidence="2">
    <location>
        <position position="1"/>
    </location>
</feature>
<keyword evidence="1" id="KW-0812">Transmembrane</keyword>